<comment type="caution">
    <text evidence="3">The sequence shown here is derived from an EMBL/GenBank/DDBJ whole genome shotgun (WGS) entry which is preliminary data.</text>
</comment>
<feature type="compositionally biased region" description="Basic residues" evidence="2">
    <location>
        <begin position="41"/>
        <end position="51"/>
    </location>
</feature>
<evidence type="ECO:0000313" key="4">
    <source>
        <dbReference type="Proteomes" id="UP001251528"/>
    </source>
</evidence>
<organism evidence="3 4">
    <name type="scientific">Conoideocrella luteorostrata</name>
    <dbReference type="NCBI Taxonomy" id="1105319"/>
    <lineage>
        <taxon>Eukaryota</taxon>
        <taxon>Fungi</taxon>
        <taxon>Dikarya</taxon>
        <taxon>Ascomycota</taxon>
        <taxon>Pezizomycotina</taxon>
        <taxon>Sordariomycetes</taxon>
        <taxon>Hypocreomycetidae</taxon>
        <taxon>Hypocreales</taxon>
        <taxon>Clavicipitaceae</taxon>
        <taxon>Conoideocrella</taxon>
    </lineage>
</organism>
<dbReference type="PANTHER" id="PTHR38791">
    <property type="entry name" value="ZN(II)2CYS6 TRANSCRIPTION FACTOR (EUROFUNG)-RELATED-RELATED"/>
    <property type="match status" value="1"/>
</dbReference>
<dbReference type="Proteomes" id="UP001251528">
    <property type="component" value="Unassembled WGS sequence"/>
</dbReference>
<accession>A0AAJ0G377</accession>
<evidence type="ECO:0000256" key="1">
    <source>
        <dbReference type="ARBA" id="ARBA00023242"/>
    </source>
</evidence>
<proteinExistence type="predicted"/>
<dbReference type="EMBL" id="JASWJB010000020">
    <property type="protein sequence ID" value="KAK2612091.1"/>
    <property type="molecule type" value="Genomic_DNA"/>
</dbReference>
<feature type="region of interest" description="Disordered" evidence="2">
    <location>
        <begin position="40"/>
        <end position="67"/>
    </location>
</feature>
<keyword evidence="4" id="KW-1185">Reference proteome</keyword>
<dbReference type="Pfam" id="PF11951">
    <property type="entry name" value="Fungal_trans_2"/>
    <property type="match status" value="1"/>
</dbReference>
<sequence>MLLVVIARLFSSSHLPNSFLIRAITSYFCNPSWPTVLDKRSKAKPLTRRSNRRQEIPPLAQERKGADQEELNGFQWTTLDSMPSMSPNECDRIPTGCSQCQRKGVPCVGYRDPSALRFRDETTRITCKFEKKKQARPTFHTRTTDSSKALTAFTAPEGSTETLTSPSTQLLGSLQPEPTYPLRHNLQDVSIAYFVTSYIYATPYQGYVPAFRLHDLGTGDACSTAIHATALAALSRRVRSADHLKGSRQMYAMALSQVNDLLSKPESAILDRTLATVLVLGLFEAIVFEGDTAPTSWTAHTYGAMQLLRLRGPQQFKSPISRKMFFHASNNIKTSCIQRSVPVPDDLVALDGQIQKLHDSDEPSVKLSPLIQKVASIKVRAVADPDCNLVHEALKLDREIVAFAENPPEWMAYQVEPSSESPVWAYNRICHRYPDARVAKIWNAMRLVRFFLVIFIKDIASGESGNLSMDLSNLRVPDRNKTSSDYIAELREYARMNMEMVTTEVLATIPTFMDTGEFGKRFAAPARSLAWPLGVIKASVISSEPARKFAIKYLDMLAGDLNIPQAVHQSRSQRPLAEW</sequence>
<evidence type="ECO:0000313" key="3">
    <source>
        <dbReference type="EMBL" id="KAK2612091.1"/>
    </source>
</evidence>
<reference evidence="3" key="1">
    <citation type="submission" date="2023-06" db="EMBL/GenBank/DDBJ databases">
        <title>Conoideocrella luteorostrata (Hypocreales: Clavicipitaceae), a potential biocontrol fungus for elongate hemlock scale in United States Christmas tree production areas.</title>
        <authorList>
            <person name="Barrett H."/>
            <person name="Lovett B."/>
            <person name="Macias A.M."/>
            <person name="Stajich J.E."/>
            <person name="Kasson M.T."/>
        </authorList>
    </citation>
    <scope>NUCLEOTIDE SEQUENCE</scope>
    <source>
        <strain evidence="3">ARSEF 14590</strain>
    </source>
</reference>
<evidence type="ECO:0008006" key="5">
    <source>
        <dbReference type="Google" id="ProtNLM"/>
    </source>
</evidence>
<keyword evidence="1" id="KW-0539">Nucleus</keyword>
<gene>
    <name evidence="3" type="ORF">QQS21_001820</name>
</gene>
<evidence type="ECO:0000256" key="2">
    <source>
        <dbReference type="SAM" id="MobiDB-lite"/>
    </source>
</evidence>
<protein>
    <recommendedName>
        <fullName evidence="5">Zn(2)-C6 fungal-type domain-containing protein</fullName>
    </recommendedName>
</protein>
<dbReference type="AlphaFoldDB" id="A0AAJ0G377"/>
<dbReference type="InterPro" id="IPR053175">
    <property type="entry name" value="DHMBA_Reg_Transcription_Factor"/>
</dbReference>
<name>A0AAJ0G377_9HYPO</name>
<dbReference type="InterPro" id="IPR021858">
    <property type="entry name" value="Fun_TF"/>
</dbReference>